<dbReference type="Proteomes" id="UP000032749">
    <property type="component" value="Chromosome"/>
</dbReference>
<dbReference type="OrthoDB" id="9775969at2"/>
<evidence type="ECO:0000313" key="2">
    <source>
        <dbReference type="Proteomes" id="UP000032749"/>
    </source>
</evidence>
<dbReference type="EMBL" id="FO203512">
    <property type="protein sequence ID" value="CCK75928.1"/>
    <property type="molecule type" value="Genomic_DNA"/>
</dbReference>
<dbReference type="HOGENOM" id="CLU_077139_1_0_6"/>
<dbReference type="Pfam" id="PF11249">
    <property type="entry name" value="DUF3047"/>
    <property type="match status" value="1"/>
</dbReference>
<evidence type="ECO:0000313" key="1">
    <source>
        <dbReference type="EMBL" id="CCK75928.1"/>
    </source>
</evidence>
<keyword evidence="2" id="KW-1185">Reference proteome</keyword>
<evidence type="ECO:0008006" key="3">
    <source>
        <dbReference type="Google" id="ProtNLM"/>
    </source>
</evidence>
<reference evidence="1 2" key="1">
    <citation type="journal article" date="2013" name="Nat. Commun.">
        <title>Genome sequence and functional genomic analysis of the oil-degrading bacterium Oleispira antarctica.</title>
        <authorList>
            <person name="Kube M."/>
            <person name="Chernikova T.N."/>
            <person name="Al-Ramahi Y."/>
            <person name="Beloqui A."/>
            <person name="Lopez-Cortez N."/>
            <person name="Guazzaroni M.E."/>
            <person name="Heipieper H.J."/>
            <person name="Klages S."/>
            <person name="Kotsyurbenko O.R."/>
            <person name="Langer I."/>
            <person name="Nechitaylo T.Y."/>
            <person name="Lunsdorf H."/>
            <person name="Fernandez M."/>
            <person name="Juarez S."/>
            <person name="Ciordia S."/>
            <person name="Singer A."/>
            <person name="Kagan O."/>
            <person name="Egorova O."/>
            <person name="Petit P.A."/>
            <person name="Stogios P."/>
            <person name="Kim Y."/>
            <person name="Tchigvintsev A."/>
            <person name="Flick R."/>
            <person name="Denaro R."/>
            <person name="Genovese M."/>
            <person name="Albar J.P."/>
            <person name="Reva O.N."/>
            <person name="Martinez-Gomariz M."/>
            <person name="Tran H."/>
            <person name="Ferrer M."/>
            <person name="Savchenko A."/>
            <person name="Yakunin A.F."/>
            <person name="Yakimov M.M."/>
            <person name="Golyshina O.V."/>
            <person name="Reinhardt R."/>
            <person name="Golyshin P.N."/>
        </authorList>
    </citation>
    <scope>NUCLEOTIDE SEQUENCE [LARGE SCALE GENOMIC DNA]</scope>
</reference>
<dbReference type="KEGG" id="oai:OLEAN_C17520"/>
<sequence>MFRWGVLFFSVAICWNVKADINLTSLISNGMERWQAKIFSGHSTYTLNDDKGRLALKAISHSSASGLVLEQRIDLVKTPYLNWSWLIKNKLLALDERSKSGDDFVARIYVVIDGGFMLWRTKSLNYVWSSNQDKGLIWDNPFAGSRVKMMSVQGKASNTGQWFEEKRNVYQDLIAAFGDKGRVEENQDAYRYIDVIAIMTDTDNSGKEAESYYGDMVFSVQ</sequence>
<dbReference type="PATRIC" id="fig|698738.3.peg.1814"/>
<gene>
    <name evidence="1" type="ORF">OLEAN_C17520</name>
</gene>
<organism evidence="1 2">
    <name type="scientific">Oleispira antarctica RB-8</name>
    <dbReference type="NCBI Taxonomy" id="698738"/>
    <lineage>
        <taxon>Bacteria</taxon>
        <taxon>Pseudomonadati</taxon>
        <taxon>Pseudomonadota</taxon>
        <taxon>Gammaproteobacteria</taxon>
        <taxon>Oceanospirillales</taxon>
        <taxon>Oceanospirillaceae</taxon>
        <taxon>Oleispira</taxon>
    </lineage>
</organism>
<dbReference type="AlphaFoldDB" id="R4YRQ4"/>
<proteinExistence type="predicted"/>
<name>R4YRQ4_OLEAN</name>
<protein>
    <recommendedName>
        <fullName evidence="3">DUF3047 domain-containing protein</fullName>
    </recommendedName>
</protein>
<accession>R4YRQ4</accession>
<dbReference type="STRING" id="698738.OLEAN_C17520"/>
<dbReference type="InterPro" id="IPR021409">
    <property type="entry name" value="DUF3047"/>
</dbReference>